<keyword evidence="1" id="KW-0067">ATP-binding</keyword>
<keyword evidence="1" id="KW-0547">Nucleotide-binding</keyword>
<accession>L1LBC5</accession>
<organism evidence="1 2">
    <name type="scientific">Theileria equi strain WA</name>
    <dbReference type="NCBI Taxonomy" id="1537102"/>
    <lineage>
        <taxon>Eukaryota</taxon>
        <taxon>Sar</taxon>
        <taxon>Alveolata</taxon>
        <taxon>Apicomplexa</taxon>
        <taxon>Aconoidasida</taxon>
        <taxon>Piroplasmida</taxon>
        <taxon>Theileriidae</taxon>
        <taxon>Theileria</taxon>
    </lineage>
</organism>
<dbReference type="KEGG" id="beq:BEWA_012910"/>
<gene>
    <name evidence="1" type="ORF">BEWA_012910</name>
</gene>
<proteinExistence type="predicted"/>
<sequence>MMVDKGDRTPEVYDHHFWESEPSLTLRKVVKPDGTKFRYFDETSIFNFIFFLLVYRWVKETSKRYLDPYMIHPLPLADQILKWQPILSRHVSDGIASIEAHESLSEEEKKKAKKPVRCILARAVILTYRLGRCRGLFEIFLIHIFVSYDQYVSRYLSLVVSPSVCHIDSIHVAPTVVILGFFLSVSSSHCSLPVQIRYYESAQVLAFQYTNKRGV</sequence>
<protein>
    <submittedName>
        <fullName evidence="1">ABC transporter, ATP-binding protein family member protein</fullName>
    </submittedName>
</protein>
<dbReference type="EMBL" id="ACOU01000004">
    <property type="protein sequence ID" value="EKX72732.1"/>
    <property type="molecule type" value="Genomic_DNA"/>
</dbReference>
<name>L1LBC5_THEEQ</name>
<dbReference type="AlphaFoldDB" id="L1LBC5"/>
<evidence type="ECO:0000313" key="1">
    <source>
        <dbReference type="EMBL" id="EKX72732.1"/>
    </source>
</evidence>
<dbReference type="GO" id="GO:0005524">
    <property type="term" value="F:ATP binding"/>
    <property type="evidence" value="ECO:0007669"/>
    <property type="project" value="UniProtKB-KW"/>
</dbReference>
<comment type="caution">
    <text evidence="1">The sequence shown here is derived from an EMBL/GenBank/DDBJ whole genome shotgun (WGS) entry which is preliminary data.</text>
</comment>
<keyword evidence="2" id="KW-1185">Reference proteome</keyword>
<evidence type="ECO:0000313" key="2">
    <source>
        <dbReference type="Proteomes" id="UP000031512"/>
    </source>
</evidence>
<dbReference type="GeneID" id="15804367"/>
<dbReference type="Proteomes" id="UP000031512">
    <property type="component" value="Unassembled WGS sequence"/>
</dbReference>
<dbReference type="RefSeq" id="XP_004832184.1">
    <property type="nucleotide sequence ID" value="XM_004832127.1"/>
</dbReference>
<dbReference type="VEuPathDB" id="PiroplasmaDB:BEWA_012910"/>
<reference evidence="1 2" key="1">
    <citation type="journal article" date="2012" name="BMC Genomics">
        <title>Comparative genomic analysis and phylogenetic position of Theileria equi.</title>
        <authorList>
            <person name="Kappmeyer L.S."/>
            <person name="Thiagarajan M."/>
            <person name="Herndon D.R."/>
            <person name="Ramsay J.D."/>
            <person name="Caler E."/>
            <person name="Djikeng A."/>
            <person name="Gillespie J.J."/>
            <person name="Lau A.O."/>
            <person name="Roalson E.H."/>
            <person name="Silva J.C."/>
            <person name="Silva M.G."/>
            <person name="Suarez C.E."/>
            <person name="Ueti M.W."/>
            <person name="Nene V.M."/>
            <person name="Mealey R.H."/>
            <person name="Knowles D.P."/>
            <person name="Brayton K.A."/>
        </authorList>
    </citation>
    <scope>NUCLEOTIDE SEQUENCE [LARGE SCALE GENOMIC DNA]</scope>
    <source>
        <strain evidence="1 2">WA</strain>
    </source>
</reference>